<proteinExistence type="predicted"/>
<dbReference type="EMBL" id="BTTX01000003">
    <property type="protein sequence ID" value="GMU06684.1"/>
    <property type="molecule type" value="Genomic_DNA"/>
</dbReference>
<name>A0ABQ6QRN5_9BACT</name>
<evidence type="ECO:0000313" key="2">
    <source>
        <dbReference type="EMBL" id="GMU06684.1"/>
    </source>
</evidence>
<evidence type="ECO:0000256" key="1">
    <source>
        <dbReference type="SAM" id="MobiDB-lite"/>
    </source>
</evidence>
<gene>
    <name evidence="2" type="ORF">ASNO1_29370</name>
</gene>
<feature type="compositionally biased region" description="Pro residues" evidence="1">
    <location>
        <begin position="27"/>
        <end position="36"/>
    </location>
</feature>
<dbReference type="RefSeq" id="WP_338277541.1">
    <property type="nucleotide sequence ID" value="NZ_BTTX01000003.1"/>
</dbReference>
<keyword evidence="3" id="KW-1185">Reference proteome</keyword>
<reference evidence="2 3" key="1">
    <citation type="journal article" date="2024" name="Arch. Microbiol.">
        <title>Corallococcus caeni sp. nov., a novel myxobacterium isolated from activated sludge.</title>
        <authorList>
            <person name="Tomita S."/>
            <person name="Nakai R."/>
            <person name="Kuroda K."/>
            <person name="Kurashita H."/>
            <person name="Hatamoto M."/>
            <person name="Yamaguchi T."/>
            <person name="Narihiro T."/>
        </authorList>
    </citation>
    <scope>NUCLEOTIDE SEQUENCE [LARGE SCALE GENOMIC DNA]</scope>
    <source>
        <strain evidence="2 3">NO1</strain>
    </source>
</reference>
<dbReference type="InterPro" id="IPR015943">
    <property type="entry name" value="WD40/YVTN_repeat-like_dom_sf"/>
</dbReference>
<protein>
    <recommendedName>
        <fullName evidence="4">Choice-of-anchor B family protein</fullName>
    </recommendedName>
</protein>
<dbReference type="InterPro" id="IPR013211">
    <property type="entry name" value="LVIVD"/>
</dbReference>
<dbReference type="InterPro" id="IPR011044">
    <property type="entry name" value="Quino_amine_DH_bsu"/>
</dbReference>
<sequence>MALESPAFRAVILGCALLSSSCSDTSTPPPPPPPPEEPWDGTYTPLVDPTDWVDRGEYAPCVFTPPPGTIADCDDPSLFDLSKCDTTSLATLEPHGIYQVDMRHASGLADFAGIRVPGDGGTATMNYLPTMRSAPVTRQQFQGAFRISAQYTFRDTVRNLVFAGCGVTGPGLVTGCFARCTDGKVTTSGTFEAARMTWARGESESSGGLRLLSETHVRTVRPVDVYVHRGHAYVVSIDDPLTQAPGGLAVVDVRDPSQPVITKRITLLGDSYWNAAWAKDDALYIASKSSGVIVFDISDPAAPTFVRSVPGRGPMDVHTMFVEGNRLYAVSPGPAPTGETLIFDISTPLQPVLLNRFTAADTESAFPSAHDSFAYQDRLYVNHFSAGYVVFDVKDPMSPLELGHYTFESDNSYATSHASAVGTFAGKTVAFEGGEYQGAHLRVLDVTDPTNIQLMGRYKLRPQTSIHNMILRGTRLYVAHYQEGLRVLDVSVPPRPREIAWFNTFRESDINRGDDLLEGAIGIRVPGDGHVYVVDTARGLLIFNEP</sequence>
<dbReference type="Pfam" id="PF08309">
    <property type="entry name" value="LVIVD"/>
    <property type="match status" value="4"/>
</dbReference>
<organism evidence="2 3">
    <name type="scientific">Corallococcus caeni</name>
    <dbReference type="NCBI Taxonomy" id="3082388"/>
    <lineage>
        <taxon>Bacteria</taxon>
        <taxon>Pseudomonadati</taxon>
        <taxon>Myxococcota</taxon>
        <taxon>Myxococcia</taxon>
        <taxon>Myxococcales</taxon>
        <taxon>Cystobacterineae</taxon>
        <taxon>Myxococcaceae</taxon>
        <taxon>Corallococcus</taxon>
    </lineage>
</organism>
<accession>A0ABQ6QRN5</accession>
<dbReference type="SUPFAM" id="SSF50969">
    <property type="entry name" value="YVTN repeat-like/Quinoprotein amine dehydrogenase"/>
    <property type="match status" value="1"/>
</dbReference>
<comment type="caution">
    <text evidence="2">The sequence shown here is derived from an EMBL/GenBank/DDBJ whole genome shotgun (WGS) entry which is preliminary data.</text>
</comment>
<feature type="region of interest" description="Disordered" evidence="1">
    <location>
        <begin position="22"/>
        <end position="42"/>
    </location>
</feature>
<dbReference type="Gene3D" id="2.130.10.10">
    <property type="entry name" value="YVTN repeat-like/Quinoprotein amine dehydrogenase"/>
    <property type="match status" value="1"/>
</dbReference>
<evidence type="ECO:0008006" key="4">
    <source>
        <dbReference type="Google" id="ProtNLM"/>
    </source>
</evidence>
<dbReference type="Proteomes" id="UP001342631">
    <property type="component" value="Unassembled WGS sequence"/>
</dbReference>
<evidence type="ECO:0000313" key="3">
    <source>
        <dbReference type="Proteomes" id="UP001342631"/>
    </source>
</evidence>